<feature type="transmembrane region" description="Helical" evidence="2">
    <location>
        <begin position="306"/>
        <end position="324"/>
    </location>
</feature>
<feature type="chain" id="PRO_5031376807" evidence="3">
    <location>
        <begin position="32"/>
        <end position="393"/>
    </location>
</feature>
<keyword evidence="2" id="KW-1133">Transmembrane helix</keyword>
<reference evidence="4" key="1">
    <citation type="submission" date="2021-01" db="EMBL/GenBank/DDBJ databases">
        <authorList>
            <person name="Corre E."/>
            <person name="Pelletier E."/>
            <person name="Niang G."/>
            <person name="Scheremetjew M."/>
            <person name="Finn R."/>
            <person name="Kale V."/>
            <person name="Holt S."/>
            <person name="Cochrane G."/>
            <person name="Meng A."/>
            <person name="Brown T."/>
            <person name="Cohen L."/>
        </authorList>
    </citation>
    <scope>NUCLEOTIDE SEQUENCE</scope>
    <source>
        <strain evidence="4">UTEX LB 2760</strain>
    </source>
</reference>
<feature type="transmembrane region" description="Helical" evidence="2">
    <location>
        <begin position="330"/>
        <end position="353"/>
    </location>
</feature>
<organism evidence="4">
    <name type="scientific">Rhodosorus marinus</name>
    <dbReference type="NCBI Taxonomy" id="101924"/>
    <lineage>
        <taxon>Eukaryota</taxon>
        <taxon>Rhodophyta</taxon>
        <taxon>Stylonematophyceae</taxon>
        <taxon>Stylonematales</taxon>
        <taxon>Stylonemataceae</taxon>
        <taxon>Rhodosorus</taxon>
    </lineage>
</organism>
<feature type="signal peptide" evidence="3">
    <location>
        <begin position="1"/>
        <end position="31"/>
    </location>
</feature>
<feature type="transmembrane region" description="Helical" evidence="2">
    <location>
        <begin position="206"/>
        <end position="229"/>
    </location>
</feature>
<evidence type="ECO:0000256" key="1">
    <source>
        <dbReference type="SAM" id="Coils"/>
    </source>
</evidence>
<dbReference type="AlphaFoldDB" id="A0A7S0G6B1"/>
<evidence type="ECO:0000256" key="2">
    <source>
        <dbReference type="SAM" id="Phobius"/>
    </source>
</evidence>
<feature type="coiled-coil region" evidence="1">
    <location>
        <begin position="54"/>
        <end position="123"/>
    </location>
</feature>
<keyword evidence="2" id="KW-0472">Membrane</keyword>
<proteinExistence type="predicted"/>
<name>A0A7S0G6B1_9RHOD</name>
<feature type="transmembrane region" description="Helical" evidence="2">
    <location>
        <begin position="241"/>
        <end position="262"/>
    </location>
</feature>
<keyword evidence="3" id="KW-0732">Signal</keyword>
<protein>
    <submittedName>
        <fullName evidence="4">Uncharacterized protein</fullName>
    </submittedName>
</protein>
<evidence type="ECO:0000313" key="4">
    <source>
        <dbReference type="EMBL" id="CAD8399368.1"/>
    </source>
</evidence>
<keyword evidence="1" id="KW-0175">Coiled coil</keyword>
<gene>
    <name evidence="4" type="ORF">RMAR0315_LOCUS9360</name>
</gene>
<feature type="transmembrane region" description="Helical" evidence="2">
    <location>
        <begin position="277"/>
        <end position="299"/>
    </location>
</feature>
<accession>A0A7S0G6B1</accession>
<sequence>MKASRISGICSGKWLPLLLVLWSCWAVGSRGVEDVGNQSIEELDRVGADLDEKTAQIELDLVELEKQYAEMAQNDSKIEADLDNATKLKDQEKDERVGMEEQLKKAKREVQDKKDTISKLSARISEIHRQEKSLHEKMVSLLDNTKTAVRNISDPSFALVLENNADEWGELPRSMFARTQRVMGSAVLSLPIHTKLHDKLSPTMNVLLTAFMLYGGILGFLFVTFRVYAQLQGRLTIARTLFVADLLIGAFWLFCALLRIASRRDPLYSFNERYENAFFIFQAMALVFYICYVLIRVLILAAKLTIAALLELLSVIIIGNHYYIFVWLPLMVGMPLTATSGTYFAYSVGYLLLGSTRLYAAPTLHEYVANSRLGYALKLRKWKSSDWLRNMPS</sequence>
<evidence type="ECO:0000256" key="3">
    <source>
        <dbReference type="SAM" id="SignalP"/>
    </source>
</evidence>
<keyword evidence="2" id="KW-0812">Transmembrane</keyword>
<dbReference type="EMBL" id="HBEK01017134">
    <property type="protein sequence ID" value="CAD8399368.1"/>
    <property type="molecule type" value="Transcribed_RNA"/>
</dbReference>